<evidence type="ECO:0000313" key="1">
    <source>
        <dbReference type="EMBL" id="EEP52626.1"/>
    </source>
</evidence>
<reference evidence="1 2" key="1">
    <citation type="submission" date="2009-08" db="EMBL/GenBank/DDBJ databases">
        <authorList>
            <person name="Shrivastava S."/>
            <person name="Brinkac L.B."/>
            <person name="Brown J.L."/>
            <person name="Bruce D.B."/>
            <person name="Detter C."/>
            <person name="Green L.D."/>
            <person name="Munk C.A."/>
            <person name="Rogers Y.C."/>
            <person name="Tapia R."/>
            <person name="Sims D.R."/>
            <person name="Smith L.A."/>
            <person name="Smith T.J."/>
            <person name="Sutton G."/>
            <person name="Brettin T."/>
        </authorList>
    </citation>
    <scope>NUCLEOTIDE SEQUENCE [LARGE SCALE GENOMIC DNA]</scope>
    <source>
        <strain evidence="2">E4 str. BoNT E BL5262</strain>
    </source>
</reference>
<proteinExistence type="predicted"/>
<name>C4ILI3_CLOBU</name>
<comment type="caution">
    <text evidence="1">The sequence shown here is derived from an EMBL/GenBank/DDBJ whole genome shotgun (WGS) entry which is preliminary data.</text>
</comment>
<dbReference type="AlphaFoldDB" id="C4ILI3"/>
<dbReference type="EMBL" id="ACOM01000007">
    <property type="protein sequence ID" value="EEP52626.1"/>
    <property type="molecule type" value="Genomic_DNA"/>
</dbReference>
<keyword evidence="2" id="KW-1185">Reference proteome</keyword>
<evidence type="ECO:0000313" key="2">
    <source>
        <dbReference type="Proteomes" id="UP000003081"/>
    </source>
</evidence>
<organism evidence="1 2">
    <name type="scientific">Clostridium butyricum E4 str. BoNT E BL5262</name>
    <dbReference type="NCBI Taxonomy" id="632245"/>
    <lineage>
        <taxon>Bacteria</taxon>
        <taxon>Bacillati</taxon>
        <taxon>Bacillota</taxon>
        <taxon>Clostridia</taxon>
        <taxon>Eubacteriales</taxon>
        <taxon>Clostridiaceae</taxon>
        <taxon>Clostridium</taxon>
    </lineage>
</organism>
<dbReference type="HOGENOM" id="CLU_2988491_0_0_9"/>
<accession>C4ILI3</accession>
<protein>
    <submittedName>
        <fullName evidence="1">Uncharacterized protein</fullName>
    </submittedName>
</protein>
<dbReference type="Proteomes" id="UP000003081">
    <property type="component" value="Unassembled WGS sequence"/>
</dbReference>
<sequence length="57" mass="6804">MLFILIDILHRDFKVNYKILIAIYNKMNEHLIKFLTFLFKVIDFFATMKFRGGGGTF</sequence>
<gene>
    <name evidence="1" type="ORF">CLP_0011</name>
</gene>